<dbReference type="Proteomes" id="UP000831467">
    <property type="component" value="Chromosome"/>
</dbReference>
<dbReference type="SUPFAM" id="SSF53474">
    <property type="entry name" value="alpha/beta-Hydrolases"/>
    <property type="match status" value="1"/>
</dbReference>
<organism evidence="1 2">
    <name type="scientific">Microbacterium sufflavum</name>
    <dbReference type="NCBI Taxonomy" id="2851649"/>
    <lineage>
        <taxon>Bacteria</taxon>
        <taxon>Bacillati</taxon>
        <taxon>Actinomycetota</taxon>
        <taxon>Actinomycetes</taxon>
        <taxon>Micrococcales</taxon>
        <taxon>Microbacteriaceae</taxon>
        <taxon>Microbacterium</taxon>
    </lineage>
</organism>
<reference evidence="1 2" key="1">
    <citation type="submission" date="2021-06" db="EMBL/GenBank/DDBJ databases">
        <title>Genome-based taxonomic framework of Microbacterium strains isolated from marine environment, the description of four new species and reclassification of four preexisting species.</title>
        <authorList>
            <person name="Lee S.D."/>
            <person name="Kim S.-M."/>
            <person name="Byeon Y.-S."/>
            <person name="Yang H.L."/>
            <person name="Kim I.S."/>
        </authorList>
    </citation>
    <scope>NUCLEOTIDE SEQUENCE [LARGE SCALE GENOMIC DNA]</scope>
    <source>
        <strain evidence="1 2">SSW1-51</strain>
    </source>
</reference>
<gene>
    <name evidence="1" type="ORF">KV394_10540</name>
</gene>
<dbReference type="InterPro" id="IPR029058">
    <property type="entry name" value="AB_hydrolase_fold"/>
</dbReference>
<evidence type="ECO:0000313" key="1">
    <source>
        <dbReference type="EMBL" id="UPL11524.1"/>
    </source>
</evidence>
<dbReference type="RefSeq" id="WP_247981409.1">
    <property type="nucleotide sequence ID" value="NZ_CP078076.1"/>
</dbReference>
<protein>
    <recommendedName>
        <fullName evidence="3">Peptidase S10</fullName>
    </recommendedName>
</protein>
<dbReference type="InterPro" id="IPR001563">
    <property type="entry name" value="Peptidase_S10"/>
</dbReference>
<proteinExistence type="predicted"/>
<sequence length="463" mass="50187">MSARETTGRLGEREYVARVEELPLRRSDGTPQGTLSAFSYTVDAPGRPVLFLTNGGPGVSSIYLHLSGIGPWRARVPVHPGDAGQPPYGIEESPSSILDVADLVFFDAPGTGFGTFADDADRSLFRTVEGDADAVAVAIGDWRDRHGRWDAPTYFLGESYGTLRAAFLATNPHSMDTAPLAGIALLGQAVNIQETQDRPGSIVGALANLPYKAATAWYHGTGSRGHATVEGAIADALDFARGDLAAAMLQGDELPAGDRDAVAARLSAMIGLPADELVRDRLWISKTDFRERLLEGQVLGVTDSRYRAPAADRRVGELGHDPADTALSPRYVTGLSRLRLDVFGDDSARPYRVVDTEAGRDWDWQEQGGAAFPTYGRPSPFHTYPYPARLSRWMKQNPHARLFLGTGVYDALTTVGAADHLLRHFGLPRERTTSHWYRAGHMMYSDPAVAAQLNADLRAFLTA</sequence>
<name>A0ABY4IFH5_9MICO</name>
<accession>A0ABY4IFH5</accession>
<dbReference type="Pfam" id="PF00450">
    <property type="entry name" value="Peptidase_S10"/>
    <property type="match status" value="1"/>
</dbReference>
<keyword evidence="2" id="KW-1185">Reference proteome</keyword>
<evidence type="ECO:0008006" key="3">
    <source>
        <dbReference type="Google" id="ProtNLM"/>
    </source>
</evidence>
<dbReference type="EMBL" id="CP078076">
    <property type="protein sequence ID" value="UPL11524.1"/>
    <property type="molecule type" value="Genomic_DNA"/>
</dbReference>
<dbReference type="Gene3D" id="3.40.50.1820">
    <property type="entry name" value="alpha/beta hydrolase"/>
    <property type="match status" value="1"/>
</dbReference>
<evidence type="ECO:0000313" key="2">
    <source>
        <dbReference type="Proteomes" id="UP000831467"/>
    </source>
</evidence>